<reference evidence="3" key="1">
    <citation type="submission" date="2015-07" db="EMBL/GenBank/DDBJ databases">
        <title>Transcriptome Assembly of Anthurium amnicola.</title>
        <authorList>
            <person name="Suzuki J."/>
        </authorList>
    </citation>
    <scope>NUCLEOTIDE SEQUENCE</scope>
</reference>
<evidence type="ECO:0000256" key="1">
    <source>
        <dbReference type="SAM" id="MobiDB-lite"/>
    </source>
</evidence>
<dbReference type="Pfam" id="PF01266">
    <property type="entry name" value="DAO"/>
    <property type="match status" value="1"/>
</dbReference>
<dbReference type="PANTHER" id="PTHR13847:SF261">
    <property type="entry name" value="FAD-DEPENDENT OXIDOREDUCTASE FAMILY PROTEIN"/>
    <property type="match status" value="1"/>
</dbReference>
<dbReference type="PANTHER" id="PTHR13847">
    <property type="entry name" value="SARCOSINE DEHYDROGENASE-RELATED"/>
    <property type="match status" value="1"/>
</dbReference>
<dbReference type="EMBL" id="GDJX01000395">
    <property type="protein sequence ID" value="JAT67541.1"/>
    <property type="molecule type" value="Transcribed_RNA"/>
</dbReference>
<dbReference type="Gene3D" id="3.30.9.10">
    <property type="entry name" value="D-Amino Acid Oxidase, subunit A, domain 2"/>
    <property type="match status" value="1"/>
</dbReference>
<dbReference type="AlphaFoldDB" id="A0A1D1ZL25"/>
<evidence type="ECO:0000313" key="3">
    <source>
        <dbReference type="EMBL" id="JAT67541.1"/>
    </source>
</evidence>
<feature type="compositionally biased region" description="Pro residues" evidence="1">
    <location>
        <begin position="32"/>
        <end position="42"/>
    </location>
</feature>
<feature type="compositionally biased region" description="Low complexity" evidence="1">
    <location>
        <begin position="59"/>
        <end position="74"/>
    </location>
</feature>
<evidence type="ECO:0000259" key="2">
    <source>
        <dbReference type="Pfam" id="PF01266"/>
    </source>
</evidence>
<sequence length="478" mass="51081">GLVANPTNMVVAGRDQLSSSIHGAGARSRSPSLPPCRAPPVSHPRVFVRGLSQRRRGSSKASSVASPSASSPSSLRQPIRYAVLGAGFAGLSVAWHLLENGPKELPLCIDIYDEIGIGGGASGVAGGLIHPYSPKGKLIWRGAEFWRECLKMLSVAEIAGTGGPANSYGEQIAWRRGIVRPATTMKNAETLKKNAQSCLDICCIELLDQDAAQKLLPDLCVPFNSAIYMPQAVNIHPKRYLQALFLACKNLADEFSASGSGRREINLFKKSIGSLHELPGNYRGVIICLGAKAKLLPELSGMLPLRMCRGVVAHMKLADEIRGVHETWSPSVLSDAWLAFQGPHSAIMGSTWEWGSMDYSSSVSPEEGSRAFEELLPKASAVYPAIKKWSFVGSSGGLRAMPPLTALGSLPLLGRVDAAVGEKAGCSYWLVGGLGARGLLYHGLLGKLISQAVISCNEDILPSELTSWKKVEFMKERG</sequence>
<feature type="region of interest" description="Disordered" evidence="1">
    <location>
        <begin position="21"/>
        <end position="74"/>
    </location>
</feature>
<proteinExistence type="predicted"/>
<organism evidence="3">
    <name type="scientific">Anthurium amnicola</name>
    <dbReference type="NCBI Taxonomy" id="1678845"/>
    <lineage>
        <taxon>Eukaryota</taxon>
        <taxon>Viridiplantae</taxon>
        <taxon>Streptophyta</taxon>
        <taxon>Embryophyta</taxon>
        <taxon>Tracheophyta</taxon>
        <taxon>Spermatophyta</taxon>
        <taxon>Magnoliopsida</taxon>
        <taxon>Liliopsida</taxon>
        <taxon>Araceae</taxon>
        <taxon>Pothoideae</taxon>
        <taxon>Potheae</taxon>
        <taxon>Anthurium</taxon>
    </lineage>
</organism>
<gene>
    <name evidence="3" type="primary">yurR</name>
    <name evidence="3" type="ORF">g.88304</name>
</gene>
<accession>A0A1D1ZL25</accession>
<feature type="non-terminal residue" evidence="3">
    <location>
        <position position="1"/>
    </location>
</feature>
<name>A0A1D1ZL25_9ARAE</name>
<feature type="domain" description="FAD dependent oxidoreductase" evidence="2">
    <location>
        <begin position="81"/>
        <end position="451"/>
    </location>
</feature>
<dbReference type="GO" id="GO:0005737">
    <property type="term" value="C:cytoplasm"/>
    <property type="evidence" value="ECO:0007669"/>
    <property type="project" value="TreeGrafter"/>
</dbReference>
<dbReference type="SUPFAM" id="SSF51971">
    <property type="entry name" value="Nucleotide-binding domain"/>
    <property type="match status" value="1"/>
</dbReference>
<dbReference type="InterPro" id="IPR036188">
    <property type="entry name" value="FAD/NAD-bd_sf"/>
</dbReference>
<dbReference type="Gene3D" id="3.50.50.60">
    <property type="entry name" value="FAD/NAD(P)-binding domain"/>
    <property type="match status" value="1"/>
</dbReference>
<protein>
    <submittedName>
        <fullName evidence="3">Putative oxidoreductase YurR</fullName>
    </submittedName>
</protein>
<dbReference type="InterPro" id="IPR006076">
    <property type="entry name" value="FAD-dep_OxRdtase"/>
</dbReference>